<gene>
    <name evidence="6" type="ORF">FC27_GL000296</name>
</gene>
<evidence type="ECO:0000313" key="6">
    <source>
        <dbReference type="EMBL" id="KRL66850.1"/>
    </source>
</evidence>
<dbReference type="Gene3D" id="1.10.10.10">
    <property type="entry name" value="Winged helix-like DNA-binding domain superfamily/Winged helix DNA-binding domain"/>
    <property type="match status" value="1"/>
</dbReference>
<sequence>MIDNYLLEELVTFSKYGTLAATAEHLVVTQPTVTRGMQKLEDELKVKIFNRQPNSITLTDTGKIAVVEAKKVLNLNKNLIQTVRKFERSHQIIRIGSVAPGPLILLNHIKNDFSENTELDPDMISDGQILKNLRTNNYTLMISDNEIQTDDVESIFIGKEKLEVNLDKFTYLANKKSVKFADLKGLSFIVLNNIGTWRKVIQDNIPDAKFMYQEQPDSFSEITRYSNFPYFNTTISTLDWHQNRDNDDRVRIPISDESSTMDFFATYLKTQKKIIEPTIKQITTAWDNYLK</sequence>
<protein>
    <submittedName>
        <fullName evidence="6">LysR family transcriptional regulator</fullName>
    </submittedName>
</protein>
<dbReference type="GO" id="GO:0003700">
    <property type="term" value="F:DNA-binding transcription factor activity"/>
    <property type="evidence" value="ECO:0007669"/>
    <property type="project" value="InterPro"/>
</dbReference>
<dbReference type="GO" id="GO:0032993">
    <property type="term" value="C:protein-DNA complex"/>
    <property type="evidence" value="ECO:0007669"/>
    <property type="project" value="TreeGrafter"/>
</dbReference>
<dbReference type="PROSITE" id="PS50931">
    <property type="entry name" value="HTH_LYSR"/>
    <property type="match status" value="1"/>
</dbReference>
<evidence type="ECO:0000256" key="4">
    <source>
        <dbReference type="ARBA" id="ARBA00023163"/>
    </source>
</evidence>
<keyword evidence="2" id="KW-0805">Transcription regulation</keyword>
<dbReference type="PRINTS" id="PR00039">
    <property type="entry name" value="HTHLYSR"/>
</dbReference>
<dbReference type="InterPro" id="IPR036390">
    <property type="entry name" value="WH_DNA-bd_sf"/>
</dbReference>
<keyword evidence="7" id="KW-1185">Reference proteome</keyword>
<accession>A0A0R1SK21</accession>
<dbReference type="AlphaFoldDB" id="A0A0R1SK21"/>
<feature type="domain" description="HTH lysR-type" evidence="5">
    <location>
        <begin position="2"/>
        <end position="59"/>
    </location>
</feature>
<dbReference type="GO" id="GO:0003677">
    <property type="term" value="F:DNA binding"/>
    <property type="evidence" value="ECO:0007669"/>
    <property type="project" value="UniProtKB-KW"/>
</dbReference>
<evidence type="ECO:0000256" key="1">
    <source>
        <dbReference type="ARBA" id="ARBA00009437"/>
    </source>
</evidence>
<dbReference type="PATRIC" id="fig|1423815.3.peg.301"/>
<dbReference type="Pfam" id="PF00126">
    <property type="entry name" value="HTH_1"/>
    <property type="match status" value="1"/>
</dbReference>
<reference evidence="6 7" key="1">
    <citation type="journal article" date="2015" name="Genome Announc.">
        <title>Expanding the biotechnology potential of lactobacilli through comparative genomics of 213 strains and associated genera.</title>
        <authorList>
            <person name="Sun Z."/>
            <person name="Harris H.M."/>
            <person name="McCann A."/>
            <person name="Guo C."/>
            <person name="Argimon S."/>
            <person name="Zhang W."/>
            <person name="Yang X."/>
            <person name="Jeffery I.B."/>
            <person name="Cooney J.C."/>
            <person name="Kagawa T.F."/>
            <person name="Liu W."/>
            <person name="Song Y."/>
            <person name="Salvetti E."/>
            <person name="Wrobel A."/>
            <person name="Rasinkangas P."/>
            <person name="Parkhill J."/>
            <person name="Rea M.C."/>
            <person name="O'Sullivan O."/>
            <person name="Ritari J."/>
            <person name="Douillard F.P."/>
            <person name="Paul Ross R."/>
            <person name="Yang R."/>
            <person name="Briner A.E."/>
            <person name="Felis G.E."/>
            <person name="de Vos W.M."/>
            <person name="Barrangou R."/>
            <person name="Klaenhammer T.R."/>
            <person name="Caufield P.W."/>
            <person name="Cui Y."/>
            <person name="Zhang H."/>
            <person name="O'Toole P.W."/>
        </authorList>
    </citation>
    <scope>NUCLEOTIDE SEQUENCE [LARGE SCALE GENOMIC DNA]</scope>
    <source>
        <strain evidence="6 7">DSM 14857</strain>
    </source>
</reference>
<evidence type="ECO:0000259" key="5">
    <source>
        <dbReference type="PROSITE" id="PS50931"/>
    </source>
</evidence>
<comment type="caution">
    <text evidence="6">The sequence shown here is derived from an EMBL/GenBank/DDBJ whole genome shotgun (WGS) entry which is preliminary data.</text>
</comment>
<evidence type="ECO:0000256" key="2">
    <source>
        <dbReference type="ARBA" id="ARBA00023015"/>
    </source>
</evidence>
<dbReference type="PANTHER" id="PTHR30346">
    <property type="entry name" value="TRANSCRIPTIONAL DUAL REGULATOR HCAR-RELATED"/>
    <property type="match status" value="1"/>
</dbReference>
<dbReference type="SUPFAM" id="SSF46785">
    <property type="entry name" value="Winged helix' DNA-binding domain"/>
    <property type="match status" value="1"/>
</dbReference>
<dbReference type="InterPro" id="IPR036388">
    <property type="entry name" value="WH-like_DNA-bd_sf"/>
</dbReference>
<dbReference type="InterPro" id="IPR000847">
    <property type="entry name" value="LysR_HTH_N"/>
</dbReference>
<dbReference type="Proteomes" id="UP000051647">
    <property type="component" value="Unassembled WGS sequence"/>
</dbReference>
<name>A0A0R1SK21_9LACO</name>
<dbReference type="EMBL" id="AZFA01000010">
    <property type="protein sequence ID" value="KRL66850.1"/>
    <property type="molecule type" value="Genomic_DNA"/>
</dbReference>
<dbReference type="RefSeq" id="WP_010624574.1">
    <property type="nucleotide sequence ID" value="NZ_AZFA01000010.1"/>
</dbReference>
<comment type="similarity">
    <text evidence="1">Belongs to the LysR transcriptional regulatory family.</text>
</comment>
<dbReference type="PANTHER" id="PTHR30346:SF28">
    <property type="entry name" value="HTH-TYPE TRANSCRIPTIONAL REGULATOR CYNR"/>
    <property type="match status" value="1"/>
</dbReference>
<evidence type="ECO:0000313" key="7">
    <source>
        <dbReference type="Proteomes" id="UP000051647"/>
    </source>
</evidence>
<proteinExistence type="inferred from homology"/>
<dbReference type="STRING" id="1423815.FC27_GL000296"/>
<keyword evidence="4" id="KW-0804">Transcription</keyword>
<evidence type="ECO:0000256" key="3">
    <source>
        <dbReference type="ARBA" id="ARBA00023125"/>
    </source>
</evidence>
<dbReference type="eggNOG" id="COG0583">
    <property type="taxonomic scope" value="Bacteria"/>
</dbReference>
<keyword evidence="3" id="KW-0238">DNA-binding</keyword>
<dbReference type="OrthoDB" id="79118at2"/>
<organism evidence="6 7">
    <name type="scientific">Companilactobacillus versmoldensis DSM 14857 = KCTC 3814</name>
    <dbReference type="NCBI Taxonomy" id="1423815"/>
    <lineage>
        <taxon>Bacteria</taxon>
        <taxon>Bacillati</taxon>
        <taxon>Bacillota</taxon>
        <taxon>Bacilli</taxon>
        <taxon>Lactobacillales</taxon>
        <taxon>Lactobacillaceae</taxon>
        <taxon>Companilactobacillus</taxon>
    </lineage>
</organism>